<keyword evidence="2" id="KW-1185">Reference proteome</keyword>
<sequence length="74" mass="8702">MEQEISYFQNYKEQPVKKAGDIRFNLNAEEKSRIIPVRVNSSYGHRPFYDTIIGRENVRINHCRDFLSKNGIGL</sequence>
<accession>A0ABN7S625</accession>
<gene>
    <name evidence="1" type="ORF">OKIOD_LOCUS4463</name>
</gene>
<organism evidence="1 2">
    <name type="scientific">Oikopleura dioica</name>
    <name type="common">Tunicate</name>
    <dbReference type="NCBI Taxonomy" id="34765"/>
    <lineage>
        <taxon>Eukaryota</taxon>
        <taxon>Metazoa</taxon>
        <taxon>Chordata</taxon>
        <taxon>Tunicata</taxon>
        <taxon>Appendicularia</taxon>
        <taxon>Copelata</taxon>
        <taxon>Oikopleuridae</taxon>
        <taxon>Oikopleura</taxon>
    </lineage>
</organism>
<evidence type="ECO:0000313" key="2">
    <source>
        <dbReference type="Proteomes" id="UP001158576"/>
    </source>
</evidence>
<dbReference type="Proteomes" id="UP001158576">
    <property type="component" value="Chromosome PAR"/>
</dbReference>
<dbReference type="InterPro" id="IPR027901">
    <property type="entry name" value="CFAP90"/>
</dbReference>
<evidence type="ECO:0000313" key="1">
    <source>
        <dbReference type="EMBL" id="CAG5091184.1"/>
    </source>
</evidence>
<protein>
    <submittedName>
        <fullName evidence="1">Oidioi.mRNA.OKI2018_I69.PAR.g12905.t1.cds</fullName>
    </submittedName>
</protein>
<dbReference type="EMBL" id="OU015568">
    <property type="protein sequence ID" value="CAG5091184.1"/>
    <property type="molecule type" value="Genomic_DNA"/>
</dbReference>
<reference evidence="1 2" key="1">
    <citation type="submission" date="2021-04" db="EMBL/GenBank/DDBJ databases">
        <authorList>
            <person name="Bliznina A."/>
        </authorList>
    </citation>
    <scope>NUCLEOTIDE SEQUENCE [LARGE SCALE GENOMIC DNA]</scope>
</reference>
<name>A0ABN7S625_OIKDI</name>
<proteinExistence type="predicted"/>
<dbReference type="Pfam" id="PF15074">
    <property type="entry name" value="CFAP90"/>
    <property type="match status" value="1"/>
</dbReference>